<evidence type="ECO:0000256" key="1">
    <source>
        <dbReference type="ARBA" id="ARBA00023002"/>
    </source>
</evidence>
<accession>A0A7Y9LQA0</accession>
<dbReference type="RefSeq" id="WP_179589325.1">
    <property type="nucleotide sequence ID" value="NZ_JACBYR010000002.1"/>
</dbReference>
<sequence length="320" mass="35139">MTTSTVGICIAGEGAMGETHAKVLSAMPGVRLTAAAVGDPVQGAAFAAKYGIPFHSTHLAECVARPDVDAVVLATPSGLHTDHALSVIGEGKPVLLEIPAALNLPDTLRLAAAQEASGVPLMVCHSRRFGAPHRLIRDRIRDGSFKLHHMVVETYFLRRTNLNMFGQPRTWVDSLLWHHACHSVDLAVWLLDEPDFVVQAQQGPDHPELGVPMDMSIVMRSPRTGVLFTMAMSFNNKGPFGGFYRYIGEEDTYRAWRDELRGSDDQLIALDAEPAFDRQDRAFIEAVRNQSTPESDIHSVIPSMRLLDAIERCIGQNQAR</sequence>
<dbReference type="Pfam" id="PF01408">
    <property type="entry name" value="GFO_IDH_MocA"/>
    <property type="match status" value="1"/>
</dbReference>
<dbReference type="GO" id="GO:0000166">
    <property type="term" value="F:nucleotide binding"/>
    <property type="evidence" value="ECO:0007669"/>
    <property type="project" value="InterPro"/>
</dbReference>
<keyword evidence="1 4" id="KW-0560">Oxidoreductase</keyword>
<keyword evidence="5" id="KW-1185">Reference proteome</keyword>
<evidence type="ECO:0000313" key="5">
    <source>
        <dbReference type="Proteomes" id="UP000542125"/>
    </source>
</evidence>
<dbReference type="InterPro" id="IPR045560">
    <property type="entry name" value="LigC_C"/>
</dbReference>
<feature type="domain" description="4-carboxy-2-hydroxymuconate-6-semialdehyde dehydrogenase-like C-terminal" evidence="3">
    <location>
        <begin position="133"/>
        <end position="269"/>
    </location>
</feature>
<comment type="caution">
    <text evidence="4">The sequence shown here is derived from an EMBL/GenBank/DDBJ whole genome shotgun (WGS) entry which is preliminary data.</text>
</comment>
<reference evidence="4 5" key="1">
    <citation type="submission" date="2020-07" db="EMBL/GenBank/DDBJ databases">
        <title>Genomic Encyclopedia of Type Strains, Phase IV (KMG-V): Genome sequencing to study the core and pangenomes of soil and plant-associated prokaryotes.</title>
        <authorList>
            <person name="Whitman W."/>
        </authorList>
    </citation>
    <scope>NUCLEOTIDE SEQUENCE [LARGE SCALE GENOMIC DNA]</scope>
    <source>
        <strain evidence="4 5">SAS40</strain>
    </source>
</reference>
<dbReference type="Pfam" id="PF19858">
    <property type="entry name" value="OxRdtase_C"/>
    <property type="match status" value="1"/>
</dbReference>
<gene>
    <name evidence="4" type="ORF">FHW18_004673</name>
</gene>
<dbReference type="EC" id="1.1.1.312" evidence="4"/>
<evidence type="ECO:0000259" key="3">
    <source>
        <dbReference type="Pfam" id="PF19858"/>
    </source>
</evidence>
<name>A0A7Y9LQA0_9BURK</name>
<organism evidence="4 5">
    <name type="scientific">Pigmentiphaga litoralis</name>
    <dbReference type="NCBI Taxonomy" id="516702"/>
    <lineage>
        <taxon>Bacteria</taxon>
        <taxon>Pseudomonadati</taxon>
        <taxon>Pseudomonadota</taxon>
        <taxon>Betaproteobacteria</taxon>
        <taxon>Burkholderiales</taxon>
        <taxon>Alcaligenaceae</taxon>
        <taxon>Pigmentiphaga</taxon>
    </lineage>
</organism>
<dbReference type="InterPro" id="IPR036291">
    <property type="entry name" value="NAD(P)-bd_dom_sf"/>
</dbReference>
<dbReference type="GO" id="GO:0050606">
    <property type="term" value="F:4-carboxy-2-hydroxymuconate semialdehyde hemiacetal dehydrogenase activity"/>
    <property type="evidence" value="ECO:0007669"/>
    <property type="project" value="UniProtKB-EC"/>
</dbReference>
<protein>
    <submittedName>
        <fullName evidence="4">2-hydroxy-4-carboxymuconate semialdehyde hemiacetal dehydrogenase</fullName>
        <ecNumber evidence="4">1.1.1.312</ecNumber>
    </submittedName>
</protein>
<dbReference type="Gene3D" id="3.40.50.720">
    <property type="entry name" value="NAD(P)-binding Rossmann-like Domain"/>
    <property type="match status" value="1"/>
</dbReference>
<dbReference type="PANTHER" id="PTHR43818:SF11">
    <property type="entry name" value="BCDNA.GH03377"/>
    <property type="match status" value="1"/>
</dbReference>
<evidence type="ECO:0000259" key="2">
    <source>
        <dbReference type="Pfam" id="PF01408"/>
    </source>
</evidence>
<proteinExistence type="predicted"/>
<dbReference type="AlphaFoldDB" id="A0A7Y9LQA0"/>
<dbReference type="InterPro" id="IPR000683">
    <property type="entry name" value="Gfo/Idh/MocA-like_OxRdtase_N"/>
</dbReference>
<dbReference type="EMBL" id="JACBYR010000002">
    <property type="protein sequence ID" value="NYE85366.1"/>
    <property type="molecule type" value="Genomic_DNA"/>
</dbReference>
<dbReference type="Gene3D" id="3.30.360.10">
    <property type="entry name" value="Dihydrodipicolinate Reductase, domain 2"/>
    <property type="match status" value="1"/>
</dbReference>
<dbReference type="InterPro" id="IPR050463">
    <property type="entry name" value="Gfo/Idh/MocA_oxidrdct_glycsds"/>
</dbReference>
<dbReference type="Proteomes" id="UP000542125">
    <property type="component" value="Unassembled WGS sequence"/>
</dbReference>
<dbReference type="SUPFAM" id="SSF55347">
    <property type="entry name" value="Glyceraldehyde-3-phosphate dehydrogenase-like, C-terminal domain"/>
    <property type="match status" value="1"/>
</dbReference>
<dbReference type="SUPFAM" id="SSF51735">
    <property type="entry name" value="NAD(P)-binding Rossmann-fold domains"/>
    <property type="match status" value="1"/>
</dbReference>
<feature type="domain" description="Gfo/Idh/MocA-like oxidoreductase N-terminal" evidence="2">
    <location>
        <begin position="8"/>
        <end position="124"/>
    </location>
</feature>
<dbReference type="PANTHER" id="PTHR43818">
    <property type="entry name" value="BCDNA.GH03377"/>
    <property type="match status" value="1"/>
</dbReference>
<evidence type="ECO:0000313" key="4">
    <source>
        <dbReference type="EMBL" id="NYE85366.1"/>
    </source>
</evidence>